<accession>A0A9N9JFW4</accession>
<evidence type="ECO:0000259" key="1">
    <source>
        <dbReference type="Pfam" id="PF13358"/>
    </source>
</evidence>
<evidence type="ECO:0000313" key="2">
    <source>
        <dbReference type="EMBL" id="CAG8780299.1"/>
    </source>
</evidence>
<dbReference type="AlphaFoldDB" id="A0A9N9JFW4"/>
<keyword evidence="3" id="KW-1185">Reference proteome</keyword>
<proteinExistence type="predicted"/>
<reference evidence="2" key="1">
    <citation type="submission" date="2021-06" db="EMBL/GenBank/DDBJ databases">
        <authorList>
            <person name="Kallberg Y."/>
            <person name="Tangrot J."/>
            <person name="Rosling A."/>
        </authorList>
    </citation>
    <scope>NUCLEOTIDE SEQUENCE</scope>
    <source>
        <strain evidence="2">MA453B</strain>
    </source>
</reference>
<feature type="non-terminal residue" evidence="2">
    <location>
        <position position="1"/>
    </location>
</feature>
<dbReference type="Proteomes" id="UP000789405">
    <property type="component" value="Unassembled WGS sequence"/>
</dbReference>
<dbReference type="PANTHER" id="PTHR46564:SF1">
    <property type="entry name" value="TRANSPOSASE"/>
    <property type="match status" value="1"/>
</dbReference>
<dbReference type="Pfam" id="PF13358">
    <property type="entry name" value="DDE_3"/>
    <property type="match status" value="1"/>
</dbReference>
<dbReference type="Gene3D" id="3.30.420.10">
    <property type="entry name" value="Ribonuclease H-like superfamily/Ribonuclease H"/>
    <property type="match status" value="1"/>
</dbReference>
<evidence type="ECO:0000313" key="3">
    <source>
        <dbReference type="Proteomes" id="UP000789405"/>
    </source>
</evidence>
<name>A0A9N9JFW4_9GLOM</name>
<dbReference type="PANTHER" id="PTHR46564">
    <property type="entry name" value="TRANSPOSASE"/>
    <property type="match status" value="1"/>
</dbReference>
<organism evidence="2 3">
    <name type="scientific">Dentiscutata erythropus</name>
    <dbReference type="NCBI Taxonomy" id="1348616"/>
    <lineage>
        <taxon>Eukaryota</taxon>
        <taxon>Fungi</taxon>
        <taxon>Fungi incertae sedis</taxon>
        <taxon>Mucoromycota</taxon>
        <taxon>Glomeromycotina</taxon>
        <taxon>Glomeromycetes</taxon>
        <taxon>Diversisporales</taxon>
        <taxon>Gigasporaceae</taxon>
        <taxon>Dentiscutata</taxon>
    </lineage>
</organism>
<dbReference type="InterPro" id="IPR036397">
    <property type="entry name" value="RNaseH_sf"/>
</dbReference>
<gene>
    <name evidence="2" type="ORF">DERYTH_LOCUS19563</name>
</gene>
<dbReference type="OrthoDB" id="2428500at2759"/>
<dbReference type="GO" id="GO:0003676">
    <property type="term" value="F:nucleic acid binding"/>
    <property type="evidence" value="ECO:0007669"/>
    <property type="project" value="InterPro"/>
</dbReference>
<sequence length="152" mass="17399">HAPRGKPTVKKVVNSCGKNLSLIVAISSSGIIKFSSRLGAINHNIFRSFLGQLMRIFTDNRKKYLVMDNVRFYHSPEVKNVVARTSHEIMYLPTYSLFLNPAEKVFSKVKNLVAKHHLENYETLLGRIEDAFSMITAEDCNNWIEHSQSLFE</sequence>
<dbReference type="EMBL" id="CAJVPY010021632">
    <property type="protein sequence ID" value="CAG8780299.1"/>
    <property type="molecule type" value="Genomic_DNA"/>
</dbReference>
<feature type="domain" description="Tc1-like transposase DDE" evidence="1">
    <location>
        <begin position="2"/>
        <end position="124"/>
    </location>
</feature>
<comment type="caution">
    <text evidence="2">The sequence shown here is derived from an EMBL/GenBank/DDBJ whole genome shotgun (WGS) entry which is preliminary data.</text>
</comment>
<protein>
    <submittedName>
        <fullName evidence="2">19604_t:CDS:1</fullName>
    </submittedName>
</protein>
<dbReference type="InterPro" id="IPR038717">
    <property type="entry name" value="Tc1-like_DDE_dom"/>
</dbReference>